<dbReference type="InParanoid" id="A0A4R6QGW2"/>
<evidence type="ECO:0000256" key="1">
    <source>
        <dbReference type="SAM" id="SignalP"/>
    </source>
</evidence>
<reference evidence="2 3" key="1">
    <citation type="submission" date="2019-03" db="EMBL/GenBank/DDBJ databases">
        <title>Genomic Encyclopedia of Type Strains, Phase IV (KMG-IV): sequencing the most valuable type-strain genomes for metagenomic binning, comparative biology and taxonomic classification.</title>
        <authorList>
            <person name="Goeker M."/>
        </authorList>
    </citation>
    <scope>NUCLEOTIDE SEQUENCE [LARGE SCALE GENOMIC DNA]</scope>
    <source>
        <strain evidence="2 3">DSM 16998</strain>
    </source>
</reference>
<keyword evidence="3" id="KW-1185">Reference proteome</keyword>
<dbReference type="Proteomes" id="UP000295361">
    <property type="component" value="Unassembled WGS sequence"/>
</dbReference>
<dbReference type="AlphaFoldDB" id="A0A4R6QGW2"/>
<dbReference type="SUPFAM" id="SSF53850">
    <property type="entry name" value="Periplasmic binding protein-like II"/>
    <property type="match status" value="1"/>
</dbReference>
<dbReference type="OrthoDB" id="9150746at2"/>
<evidence type="ECO:0000313" key="3">
    <source>
        <dbReference type="Proteomes" id="UP000295361"/>
    </source>
</evidence>
<sequence length="308" mass="34866">MTAERRRGGLFFCWLLALGLGLSAPARAQEPVGAVRWMTQDLPPHFSYVNGRPPQRVADLANGELDGFLRLLIANMPQFRHEFVDAGFPRFEALARQGQTLCSVLHLRTPERMNWLYFTQLHPPLLSRQLHVIVRRDKAAQFESGGQPLQLGELLQRTELMGLLPRDRSFGPKIDALLKTAAFNAPQTVVATRRQQLLAMLRAGRMDYTLEYPSAVDEYLRTAEPGPELIKLPLAEGRSTLVATAACTRNAEGRRHIEAIDLAVRKLAQDPQREAWIRAWRGESLDEQDRLRINRYMDERAKGGALIE</sequence>
<organism evidence="2 3">
    <name type="scientific">Roseateles toxinivorans</name>
    <dbReference type="NCBI Taxonomy" id="270368"/>
    <lineage>
        <taxon>Bacteria</taxon>
        <taxon>Pseudomonadati</taxon>
        <taxon>Pseudomonadota</taxon>
        <taxon>Betaproteobacteria</taxon>
        <taxon>Burkholderiales</taxon>
        <taxon>Sphaerotilaceae</taxon>
        <taxon>Roseateles</taxon>
    </lineage>
</organism>
<comment type="caution">
    <text evidence="2">The sequence shown here is derived from an EMBL/GenBank/DDBJ whole genome shotgun (WGS) entry which is preliminary data.</text>
</comment>
<feature type="chain" id="PRO_5021017712" evidence="1">
    <location>
        <begin position="29"/>
        <end position="308"/>
    </location>
</feature>
<keyword evidence="1" id="KW-0732">Signal</keyword>
<accession>A0A4R6QGW2</accession>
<name>A0A4R6QGW2_9BURK</name>
<gene>
    <name evidence="2" type="ORF">DES47_11023</name>
</gene>
<proteinExistence type="predicted"/>
<evidence type="ECO:0000313" key="2">
    <source>
        <dbReference type="EMBL" id="TDP61811.1"/>
    </source>
</evidence>
<feature type="signal peptide" evidence="1">
    <location>
        <begin position="1"/>
        <end position="28"/>
    </location>
</feature>
<protein>
    <submittedName>
        <fullName evidence="2">Uncharacterized protein (TIGR02285 family)</fullName>
    </submittedName>
</protein>
<dbReference type="RefSeq" id="WP_133703356.1">
    <property type="nucleotide sequence ID" value="NZ_SNXS01000010.1"/>
</dbReference>
<dbReference type="EMBL" id="SNXS01000010">
    <property type="protein sequence ID" value="TDP61811.1"/>
    <property type="molecule type" value="Genomic_DNA"/>
</dbReference>